<evidence type="ECO:0000256" key="1">
    <source>
        <dbReference type="ARBA" id="ARBA00004429"/>
    </source>
</evidence>
<evidence type="ECO:0000313" key="10">
    <source>
        <dbReference type="Proteomes" id="UP000620133"/>
    </source>
</evidence>
<keyword evidence="7" id="KW-0472">Membrane</keyword>
<keyword evidence="3" id="KW-1003">Cell membrane</keyword>
<evidence type="ECO:0000259" key="8">
    <source>
        <dbReference type="Pfam" id="PF00482"/>
    </source>
</evidence>
<sequence length="406" mass="45719">MQLRNFKYTAINADGKTIKGKMEALSKSVCVKYLQAKNYKVKSIVEYKNIITYLEQITIGRLIKPKQLVFFLKQLGSLLNSGVKLLPALELLSLQQENKNIRKLYFELYQQVYNGNLLSNGMARRPKEFPNLLIQMVKVGELSGELPETILKMATYYESQMKLSSEIKGATRMPLIYLGAAIVISIGMLLFVFPNITGLFAAFEGAELPGITQFFIDTGDFFQAYAIFIFAVAAIIAGLFYFLNKYNKKFHYVVKLGLLKLPVFGSLIQMTNQILIANSLSQMLSNGIHSMQALETTRDILEHDVYKELITKTLNYLQDGKPFSKAFEESPHIDPIMAKMIATGEKTGDIPKLMANLSEYYNGISEIRIQQIKNSLQPILLILVYAIVGVMILAIMLPMLSLGTQI</sequence>
<dbReference type="PANTHER" id="PTHR30012:SF0">
    <property type="entry name" value="TYPE II SECRETION SYSTEM PROTEIN F-RELATED"/>
    <property type="match status" value="1"/>
</dbReference>
<evidence type="ECO:0000256" key="3">
    <source>
        <dbReference type="ARBA" id="ARBA00022475"/>
    </source>
</evidence>
<proteinExistence type="inferred from homology"/>
<evidence type="ECO:0000256" key="6">
    <source>
        <dbReference type="ARBA" id="ARBA00022989"/>
    </source>
</evidence>
<keyword evidence="5" id="KW-0812">Transmembrane</keyword>
<dbReference type="AlphaFoldDB" id="A0A7U9TI17"/>
<organism evidence="9 10">
    <name type="scientific">Mariniplasma anaerobium</name>
    <dbReference type="NCBI Taxonomy" id="2735436"/>
    <lineage>
        <taxon>Bacteria</taxon>
        <taxon>Bacillati</taxon>
        <taxon>Mycoplasmatota</taxon>
        <taxon>Mollicutes</taxon>
        <taxon>Acholeplasmatales</taxon>
        <taxon>Acholeplasmataceae</taxon>
        <taxon>Mariniplasma</taxon>
    </lineage>
</organism>
<evidence type="ECO:0000256" key="7">
    <source>
        <dbReference type="ARBA" id="ARBA00023136"/>
    </source>
</evidence>
<keyword evidence="10" id="KW-1185">Reference proteome</keyword>
<gene>
    <name evidence="9" type="ORF">MPAN_004730</name>
</gene>
<evidence type="ECO:0000256" key="5">
    <source>
        <dbReference type="ARBA" id="ARBA00022692"/>
    </source>
</evidence>
<dbReference type="InterPro" id="IPR003004">
    <property type="entry name" value="GspF/PilC"/>
</dbReference>
<dbReference type="Pfam" id="PF00482">
    <property type="entry name" value="T2SSF"/>
    <property type="match status" value="2"/>
</dbReference>
<dbReference type="Proteomes" id="UP000620133">
    <property type="component" value="Chromosome"/>
</dbReference>
<dbReference type="InterPro" id="IPR018076">
    <property type="entry name" value="T2SS_GspF_dom"/>
</dbReference>
<name>A0A7U9TI17_9MOLU</name>
<dbReference type="RefSeq" id="WP_176238427.1">
    <property type="nucleotide sequence ID" value="NZ_AP024412.1"/>
</dbReference>
<comment type="subcellular location">
    <subcellularLocation>
        <location evidence="1">Cell inner membrane</location>
        <topology evidence="1">Multi-pass membrane protein</topology>
    </subcellularLocation>
</comment>
<dbReference type="PANTHER" id="PTHR30012">
    <property type="entry name" value="GENERAL SECRETION PATHWAY PROTEIN"/>
    <property type="match status" value="1"/>
</dbReference>
<evidence type="ECO:0000256" key="4">
    <source>
        <dbReference type="ARBA" id="ARBA00022519"/>
    </source>
</evidence>
<reference evidence="9" key="1">
    <citation type="submission" date="2021-01" db="EMBL/GenBank/DDBJ databases">
        <title>Draft genome sequence of Acholeplasmataceae bacterium strain Mahy22.</title>
        <authorList>
            <person name="Watanabe M."/>
            <person name="Kojima H."/>
            <person name="Fukui M."/>
        </authorList>
    </citation>
    <scope>NUCLEOTIDE SEQUENCE</scope>
    <source>
        <strain evidence="9">Mahy22</strain>
    </source>
</reference>
<evidence type="ECO:0000256" key="2">
    <source>
        <dbReference type="ARBA" id="ARBA00005745"/>
    </source>
</evidence>
<dbReference type="KEGG" id="manr:MPAN_004730"/>
<evidence type="ECO:0000313" key="9">
    <source>
        <dbReference type="EMBL" id="BCR35580.1"/>
    </source>
</evidence>
<dbReference type="GO" id="GO:0005886">
    <property type="term" value="C:plasma membrane"/>
    <property type="evidence" value="ECO:0007669"/>
    <property type="project" value="UniProtKB-SubCell"/>
</dbReference>
<dbReference type="Gene3D" id="1.20.81.30">
    <property type="entry name" value="Type II secretion system (T2SS), domain F"/>
    <property type="match status" value="2"/>
</dbReference>
<keyword evidence="6" id="KW-1133">Transmembrane helix</keyword>
<feature type="domain" description="Type II secretion system protein GspF" evidence="8">
    <location>
        <begin position="71"/>
        <end position="194"/>
    </location>
</feature>
<comment type="similarity">
    <text evidence="2">Belongs to the GSP F family.</text>
</comment>
<dbReference type="FunFam" id="1.20.81.30:FF:000001">
    <property type="entry name" value="Type II secretion system protein F"/>
    <property type="match status" value="1"/>
</dbReference>
<accession>A0A7U9TI17</accession>
<feature type="domain" description="Type II secretion system protein GspF" evidence="8">
    <location>
        <begin position="278"/>
        <end position="398"/>
    </location>
</feature>
<dbReference type="EMBL" id="AP024412">
    <property type="protein sequence ID" value="BCR35580.1"/>
    <property type="molecule type" value="Genomic_DNA"/>
</dbReference>
<protein>
    <submittedName>
        <fullName evidence="9">Type II secretion system protein</fullName>
    </submittedName>
</protein>
<dbReference type="PRINTS" id="PR00812">
    <property type="entry name" value="BCTERIALGSPF"/>
</dbReference>
<keyword evidence="4" id="KW-0997">Cell inner membrane</keyword>
<dbReference type="InterPro" id="IPR042094">
    <property type="entry name" value="T2SS_GspF_sf"/>
</dbReference>